<keyword evidence="8" id="KW-0969">Cilium</keyword>
<dbReference type="InterPro" id="IPR046358">
    <property type="entry name" value="Flagellin_C"/>
</dbReference>
<dbReference type="Gene3D" id="1.20.1330.10">
    <property type="entry name" value="f41 fragment of flagellin, N-terminal domain"/>
    <property type="match status" value="1"/>
</dbReference>
<protein>
    <recommendedName>
        <fullName evidence="4">Flagellin</fullName>
    </recommendedName>
</protein>
<dbReference type="PANTHER" id="PTHR42792">
    <property type="entry name" value="FLAGELLIN"/>
    <property type="match status" value="1"/>
</dbReference>
<keyword evidence="3 4" id="KW-0975">Bacterial flagellum</keyword>
<keyword evidence="8" id="KW-0282">Flagellum</keyword>
<keyword evidence="9" id="KW-1185">Reference proteome</keyword>
<comment type="function">
    <text evidence="4">Flagellin is the subunit protein which polymerizes to form the filaments of bacterial flagella.</text>
</comment>
<evidence type="ECO:0000259" key="6">
    <source>
        <dbReference type="Pfam" id="PF00669"/>
    </source>
</evidence>
<dbReference type="Pfam" id="PF00700">
    <property type="entry name" value="Flagellin_C"/>
    <property type="match status" value="1"/>
</dbReference>
<dbReference type="InterPro" id="IPR010810">
    <property type="entry name" value="Flagellin_hook_IN_motif"/>
</dbReference>
<comment type="similarity">
    <text evidence="1 4">Belongs to the bacterial flagellin family.</text>
</comment>
<dbReference type="InterPro" id="IPR001029">
    <property type="entry name" value="Flagellin_N"/>
</dbReference>
<dbReference type="PRINTS" id="PR00207">
    <property type="entry name" value="FLAGELLIN"/>
</dbReference>
<evidence type="ECO:0000256" key="2">
    <source>
        <dbReference type="ARBA" id="ARBA00022525"/>
    </source>
</evidence>
<organism evidence="8 9">
    <name type="scientific">Natronospira bacteriovora</name>
    <dbReference type="NCBI Taxonomy" id="3069753"/>
    <lineage>
        <taxon>Bacteria</taxon>
        <taxon>Pseudomonadati</taxon>
        <taxon>Pseudomonadota</taxon>
        <taxon>Gammaproteobacteria</taxon>
        <taxon>Natronospirales</taxon>
        <taxon>Natronospiraceae</taxon>
        <taxon>Natronospira</taxon>
    </lineage>
</organism>
<dbReference type="SUPFAM" id="SSF64518">
    <property type="entry name" value="Phase 1 flagellin"/>
    <property type="match status" value="1"/>
</dbReference>
<evidence type="ECO:0000256" key="3">
    <source>
        <dbReference type="ARBA" id="ARBA00023143"/>
    </source>
</evidence>
<dbReference type="Gene3D" id="6.10.10.10">
    <property type="entry name" value="Flagellar export chaperone, C-terminal domain"/>
    <property type="match status" value="1"/>
</dbReference>
<name>A0ABU0W398_9GAMM</name>
<comment type="caution">
    <text evidence="8">The sequence shown here is derived from an EMBL/GenBank/DDBJ whole genome shotgun (WGS) entry which is preliminary data.</text>
</comment>
<dbReference type="RefSeq" id="WP_306727290.1">
    <property type="nucleotide sequence ID" value="NZ_JAVDDT010000001.1"/>
</dbReference>
<keyword evidence="2 4" id="KW-0964">Secreted</keyword>
<keyword evidence="8" id="KW-0966">Cell projection</keyword>
<dbReference type="Pfam" id="PF00669">
    <property type="entry name" value="Flagellin_N"/>
    <property type="match status" value="1"/>
</dbReference>
<evidence type="ECO:0000313" key="8">
    <source>
        <dbReference type="EMBL" id="MDQ2068484.1"/>
    </source>
</evidence>
<proteinExistence type="inferred from homology"/>
<reference evidence="8 9" key="1">
    <citation type="submission" date="2023-08" db="EMBL/GenBank/DDBJ databases">
        <title>Whole-genome sequencing of halo(alkali)philic microorganisms from hypersaline lakes.</title>
        <authorList>
            <person name="Sorokin D.Y."/>
            <person name="Abbas B."/>
            <person name="Merkel A.Y."/>
        </authorList>
    </citation>
    <scope>NUCLEOTIDE SEQUENCE [LARGE SCALE GENOMIC DNA]</scope>
    <source>
        <strain evidence="8 9">AB-CW4</strain>
    </source>
</reference>
<sequence length="461" mass="47610">MGSVINTNIMSINAQRNLGKSQGALAQSLERLSSGLRINSARDDAAGLAISERFTAQINGLNQAVRNSNDGISFAQTAEGALEEVSNLMQRVRELAVQSANDTNSASDRRALNQEVEQAVAEMNRIAASTQFNDQNVLDGSLEELIFQVGANRGQTITVQGVDSRTSQLGAEIGEGDAVLESAVGANFATLADDLTINGIAIDLDGAESMSDVVAAINNVFGDTNVQASRADSVEQALAFTAPGGTDGNTLELNGVQIAVSAGDDIADVTAAINAVSSQTGVTATEDGTNITFSSDADISFAITGSGDLAFGGETEDTIFRGIELSTDIGDTITTAGGDATLLGIAAFDGSGTNTETFSVAGTSVLTRDEANDAIRTMDFALQQVSGLRSELGAIQNRFEATISNLSVGSENLQAARSRIQDADFAQETAALTRAQILQQAGTSILSQANAVPQTVLGLLQ</sequence>
<dbReference type="Gene3D" id="6.10.280.190">
    <property type="match status" value="1"/>
</dbReference>
<accession>A0ABU0W398</accession>
<dbReference type="Gene3D" id="2.170.280.10">
    <property type="entry name" value="f41 fragment of flagellin, middle domain"/>
    <property type="match status" value="1"/>
</dbReference>
<dbReference type="Gene3D" id="2.30.220.10">
    <property type="entry name" value="f41 fragment of flagellin, C-terminal domain"/>
    <property type="match status" value="1"/>
</dbReference>
<feature type="coiled-coil region" evidence="5">
    <location>
        <begin position="75"/>
        <end position="129"/>
    </location>
</feature>
<dbReference type="InterPro" id="IPR042187">
    <property type="entry name" value="Flagellin_C_sub2"/>
</dbReference>
<dbReference type="InterPro" id="IPR001492">
    <property type="entry name" value="Flagellin"/>
</dbReference>
<evidence type="ECO:0000256" key="1">
    <source>
        <dbReference type="ARBA" id="ARBA00005709"/>
    </source>
</evidence>
<dbReference type="EMBL" id="JAVDDT010000001">
    <property type="protein sequence ID" value="MDQ2068484.1"/>
    <property type="molecule type" value="Genomic_DNA"/>
</dbReference>
<dbReference type="Pfam" id="PF07196">
    <property type="entry name" value="Flagellin_IN"/>
    <property type="match status" value="1"/>
</dbReference>
<evidence type="ECO:0000259" key="7">
    <source>
        <dbReference type="Pfam" id="PF00700"/>
    </source>
</evidence>
<evidence type="ECO:0000313" key="9">
    <source>
        <dbReference type="Proteomes" id="UP001239019"/>
    </source>
</evidence>
<evidence type="ECO:0000256" key="5">
    <source>
        <dbReference type="SAM" id="Coils"/>
    </source>
</evidence>
<dbReference type="Proteomes" id="UP001239019">
    <property type="component" value="Unassembled WGS sequence"/>
</dbReference>
<dbReference type="PANTHER" id="PTHR42792:SF2">
    <property type="entry name" value="FLAGELLIN"/>
    <property type="match status" value="1"/>
</dbReference>
<keyword evidence="5" id="KW-0175">Coiled coil</keyword>
<comment type="subcellular location">
    <subcellularLocation>
        <location evidence="4">Secreted</location>
    </subcellularLocation>
    <subcellularLocation>
        <location evidence="4">Bacterial flagellum</location>
    </subcellularLocation>
</comment>
<feature type="domain" description="Flagellin C-terminal" evidence="7">
    <location>
        <begin position="377"/>
        <end position="460"/>
    </location>
</feature>
<gene>
    <name evidence="8" type="ORF">RBH19_01185</name>
</gene>
<feature type="domain" description="Flagellin N-terminal" evidence="6">
    <location>
        <begin position="5"/>
        <end position="141"/>
    </location>
</feature>
<evidence type="ECO:0000256" key="4">
    <source>
        <dbReference type="RuleBase" id="RU362073"/>
    </source>
</evidence>